<dbReference type="EMBL" id="MW117965">
    <property type="protein sequence ID" value="QPB07919.1"/>
    <property type="molecule type" value="Genomic_DNA"/>
</dbReference>
<dbReference type="GeneID" id="77946615"/>
<accession>A0A873WA25</accession>
<name>A0A873WA25_9CAUD</name>
<proteinExistence type="predicted"/>
<evidence type="ECO:0000313" key="2">
    <source>
        <dbReference type="Proteomes" id="UP000663144"/>
    </source>
</evidence>
<evidence type="ECO:0000313" key="1">
    <source>
        <dbReference type="EMBL" id="QPB07919.1"/>
    </source>
</evidence>
<keyword evidence="2" id="KW-1185">Reference proteome</keyword>
<dbReference type="RefSeq" id="YP_010670410.1">
    <property type="nucleotide sequence ID" value="NC_070964.1"/>
</dbReference>
<dbReference type="KEGG" id="vg:77946615"/>
<dbReference type="Proteomes" id="UP000663144">
    <property type="component" value="Segment"/>
</dbReference>
<organism evidence="1 2">
    <name type="scientific">Synechococcus phage S-H38</name>
    <dbReference type="NCBI Taxonomy" id="2783673"/>
    <lineage>
        <taxon>Viruses</taxon>
        <taxon>Duplodnaviria</taxon>
        <taxon>Heunggongvirae</taxon>
        <taxon>Uroviricota</taxon>
        <taxon>Caudoviricetes</taxon>
        <taxon>Pantevenvirales</taxon>
        <taxon>Kyanoviridae</taxon>
        <taxon>Yellowseavirus</taxon>
        <taxon>Yellowseavirus thirtyeight</taxon>
    </lineage>
</organism>
<sequence length="229" mass="26372">MTAYNSVNVDRANNRESELPEMDINMIDERNNLYTIQDQYLESWNLEMKEVYPYRVAKMAKSGQGFGKPQTPDTINHKVLFHHLRDNVISEEGTYDIDAITHSPIITQDESGEMTQNPFMGLFFFRTVLTSEFEYKDGEINYLPIKETDVLFYPCSKELQGIQVVDSANMLEILCGENADIDADMKEELSTFIKSVYANAVEESTRIFSGKTLPEVVECIDKITYVRER</sequence>
<protein>
    <submittedName>
        <fullName evidence="1">Uncharacterized protein</fullName>
    </submittedName>
</protein>
<reference evidence="1" key="1">
    <citation type="submission" date="2020-10" db="EMBL/GenBank/DDBJ databases">
        <title>The Isolation and Genome Sequence of a Novel Cyanophage S-H38 from the Yellow Sea, China.</title>
        <authorList>
            <person name="Jiang T."/>
        </authorList>
    </citation>
    <scope>NUCLEOTIDE SEQUENCE</scope>
</reference>